<evidence type="ECO:0008006" key="2">
    <source>
        <dbReference type="Google" id="ProtNLM"/>
    </source>
</evidence>
<comment type="caution">
    <text evidence="1">The sequence shown here is derived from an EMBL/GenBank/DDBJ whole genome shotgun (WGS) entry which is preliminary data.</text>
</comment>
<dbReference type="SUPFAM" id="SSF82185">
    <property type="entry name" value="Histone H3 K4-specific methyltransferase SET7/9 N-terminal domain"/>
    <property type="match status" value="1"/>
</dbReference>
<dbReference type="Gene3D" id="2.20.110.10">
    <property type="entry name" value="Histone H3 K4-specific methyltransferase SET7/9 N-terminal domain"/>
    <property type="match status" value="1"/>
</dbReference>
<protein>
    <recommendedName>
        <fullName evidence="2">Toxin-antitoxin system YwqK family antitoxin</fullName>
    </recommendedName>
</protein>
<proteinExistence type="predicted"/>
<dbReference type="EMBL" id="LAZR01036190">
    <property type="protein sequence ID" value="KKL25504.1"/>
    <property type="molecule type" value="Genomic_DNA"/>
</dbReference>
<dbReference type="AlphaFoldDB" id="A0A0F9BUH3"/>
<feature type="non-terminal residue" evidence="1">
    <location>
        <position position="1"/>
    </location>
</feature>
<accession>A0A0F9BUH3</accession>
<sequence length="45" mass="5677">YWHKNGQKHSETEYQNGKRHGKHMCWYKNGQKRWEENYQNGRLIK</sequence>
<organism evidence="1">
    <name type="scientific">marine sediment metagenome</name>
    <dbReference type="NCBI Taxonomy" id="412755"/>
    <lineage>
        <taxon>unclassified sequences</taxon>
        <taxon>metagenomes</taxon>
        <taxon>ecological metagenomes</taxon>
    </lineage>
</organism>
<evidence type="ECO:0000313" key="1">
    <source>
        <dbReference type="EMBL" id="KKL25504.1"/>
    </source>
</evidence>
<name>A0A0F9BUH3_9ZZZZ</name>
<gene>
    <name evidence="1" type="ORF">LCGC14_2404660</name>
</gene>
<reference evidence="1" key="1">
    <citation type="journal article" date="2015" name="Nature">
        <title>Complex archaea that bridge the gap between prokaryotes and eukaryotes.</title>
        <authorList>
            <person name="Spang A."/>
            <person name="Saw J.H."/>
            <person name="Jorgensen S.L."/>
            <person name="Zaremba-Niedzwiedzka K."/>
            <person name="Martijn J."/>
            <person name="Lind A.E."/>
            <person name="van Eijk R."/>
            <person name="Schleper C."/>
            <person name="Guy L."/>
            <person name="Ettema T.J."/>
        </authorList>
    </citation>
    <scope>NUCLEOTIDE SEQUENCE</scope>
</reference>